<feature type="signal peptide" evidence="1">
    <location>
        <begin position="1"/>
        <end position="20"/>
    </location>
</feature>
<protein>
    <recommendedName>
        <fullName evidence="4">Signal peptide containing protein</fullName>
    </recommendedName>
</protein>
<keyword evidence="1" id="KW-0732">Signal</keyword>
<evidence type="ECO:0000313" key="2">
    <source>
        <dbReference type="EMBL" id="AFZ80831.1"/>
    </source>
</evidence>
<evidence type="ECO:0000256" key="1">
    <source>
        <dbReference type="SAM" id="SignalP"/>
    </source>
</evidence>
<dbReference type="AlphaFoldDB" id="L0B0P2"/>
<accession>L0B0P2</accession>
<evidence type="ECO:0000313" key="3">
    <source>
        <dbReference type="Proteomes" id="UP000031512"/>
    </source>
</evidence>
<dbReference type="Proteomes" id="UP000031512">
    <property type="component" value="Chromosome 3"/>
</dbReference>
<reference evidence="2 3" key="1">
    <citation type="journal article" date="2012" name="BMC Genomics">
        <title>Comparative genomic analysis and phylogenetic position of Theileria equi.</title>
        <authorList>
            <person name="Kappmeyer L.S."/>
            <person name="Thiagarajan M."/>
            <person name="Herndon D.R."/>
            <person name="Ramsay J.D."/>
            <person name="Caler E."/>
            <person name="Djikeng A."/>
            <person name="Gillespie J.J."/>
            <person name="Lau A.O."/>
            <person name="Roalson E.H."/>
            <person name="Silva J.C."/>
            <person name="Silva M.G."/>
            <person name="Suarez C.E."/>
            <person name="Ueti M.W."/>
            <person name="Nene V.M."/>
            <person name="Mealey R.H."/>
            <person name="Knowles D.P."/>
            <person name="Brayton K.A."/>
        </authorList>
    </citation>
    <scope>NUCLEOTIDE SEQUENCE [LARGE SCALE GENOMIC DNA]</scope>
    <source>
        <strain evidence="2 3">WA</strain>
    </source>
</reference>
<dbReference type="RefSeq" id="XP_004830497.1">
    <property type="nucleotide sequence ID" value="XM_004830440.1"/>
</dbReference>
<dbReference type="VEuPathDB" id="PiroplasmaDB:BEWA_002380"/>
<proteinExistence type="predicted"/>
<dbReference type="KEGG" id="beq:BEWA_002380"/>
<feature type="chain" id="PRO_5003939621" description="Signal peptide containing protein" evidence="1">
    <location>
        <begin position="21"/>
        <end position="287"/>
    </location>
</feature>
<gene>
    <name evidence="2" type="ORF">BEWA_002380</name>
</gene>
<organism evidence="2 3">
    <name type="scientific">Theileria equi strain WA</name>
    <dbReference type="NCBI Taxonomy" id="1537102"/>
    <lineage>
        <taxon>Eukaryota</taxon>
        <taxon>Sar</taxon>
        <taxon>Alveolata</taxon>
        <taxon>Apicomplexa</taxon>
        <taxon>Aconoidasida</taxon>
        <taxon>Piroplasmida</taxon>
        <taxon>Theileriidae</taxon>
        <taxon>Theileria</taxon>
    </lineage>
</organism>
<keyword evidence="3" id="KW-1185">Reference proteome</keyword>
<name>L0B0P2_THEEQ</name>
<sequence>MKLQVFLYTFTLFELCVCLGELGLGTTGHGSQSPFTLDLSSVDQGKVSVTESRHGDVKLQTLLVGSGHGINKVLYKGKQQWIAGIGPLAVLLNVVYKSDELQLLKVQGSGESAATLGLYKCKDGSCTRINEQEYNAKYGKLTGGVPKDGNTVDLSSLPKEGVEIKKPSPNSIYATLELTQITDIVKVVDGQQVLWHTIGTEKCISTSIFAENEKPLLVKLVIKSALREFDYFFENIRGQWWPSTSTFYNKKIEVLLETDKGSPPASSSCTLPFTFTVTLLFSVMDLW</sequence>
<dbReference type="GeneID" id="15806421"/>
<dbReference type="EMBL" id="CP001670">
    <property type="protein sequence ID" value="AFZ80831.1"/>
    <property type="molecule type" value="Genomic_DNA"/>
</dbReference>
<evidence type="ECO:0008006" key="4">
    <source>
        <dbReference type="Google" id="ProtNLM"/>
    </source>
</evidence>